<accession>A0A8F5MKQ2</accession>
<proteinExistence type="predicted"/>
<reference evidence="1" key="1">
    <citation type="submission" date="2021-04" db="EMBL/GenBank/DDBJ databases">
        <title>Genomes of microviruses identified in yellow-bellied marmot fecal samples.</title>
        <authorList>
            <person name="Varsani A."/>
            <person name="Kraberger S."/>
            <person name="Chatterjee A."/>
            <person name="Richet C."/>
            <person name="Fontenele R.S."/>
            <person name="Schmidlin K."/>
            <person name="Blumstein D.T."/>
        </authorList>
    </citation>
    <scope>NUCLEOTIDE SEQUENCE</scope>
    <source>
        <strain evidence="1">Mar43</strain>
    </source>
</reference>
<protein>
    <submittedName>
        <fullName evidence="1">DNA pilot protein</fullName>
    </submittedName>
</protein>
<evidence type="ECO:0000313" key="1">
    <source>
        <dbReference type="EMBL" id="QXN75211.1"/>
    </source>
</evidence>
<dbReference type="EMBL" id="MZ089789">
    <property type="protein sequence ID" value="QXN75211.1"/>
    <property type="molecule type" value="Genomic_DNA"/>
</dbReference>
<name>A0A8F5MKQ2_9VIRU</name>
<organism evidence="1">
    <name type="scientific">Microvirus mar43</name>
    <dbReference type="NCBI Taxonomy" id="2851178"/>
    <lineage>
        <taxon>Viruses</taxon>
        <taxon>Monodnaviria</taxon>
        <taxon>Sangervirae</taxon>
        <taxon>Phixviricota</taxon>
        <taxon>Malgrandaviricetes</taxon>
        <taxon>Petitvirales</taxon>
        <taxon>Microviridae</taxon>
    </lineage>
</organism>
<sequence>MPKVRFRRQRLKLVSTALKSINMDPIALLGGLFGGAQLLGLGSNIYQTERANAWNERQLQAQLEENEKNRKYNSAEAAIARNFQANFAREMFDKSNAYNSPQNQVAMMRAAGLNPALAYSQGSFSSASMPSVSAPSASSSGSITPTQYNKFDALGSALAIQRQASEIANIDADTRQKNAQGSILESDASFRDAFNQGNLDLQHLQIEMGKTDMRLDEAQISKFQSEVEYLNLHVESFDKQVQLLDTQIASGQLDLESKRIDNFYKSKQYEAILDKFAADTSLSRAQAHSILSKLPYEIKKFGADTALSNALSTAAEYQGIKASWESRKLQLDLLDAEDYYNFMQYKGGDLARTLNGMTQYLGRFIDNLIPSVVK</sequence>